<organism evidence="22 23">
    <name type="scientific">Arsenophonus apicola</name>
    <dbReference type="NCBI Taxonomy" id="2879119"/>
    <lineage>
        <taxon>Bacteria</taxon>
        <taxon>Pseudomonadati</taxon>
        <taxon>Pseudomonadota</taxon>
        <taxon>Gammaproteobacteria</taxon>
        <taxon>Enterobacterales</taxon>
        <taxon>Morganellaceae</taxon>
        <taxon>Arsenophonus</taxon>
    </lineage>
</organism>
<keyword evidence="12" id="KW-0788">Thiol protease</keyword>
<dbReference type="InterPro" id="IPR038383">
    <property type="entry name" value="CPD_dom_sf"/>
</dbReference>
<dbReference type="RefSeq" id="WP_280939580.1">
    <property type="nucleotide sequence ID" value="NZ_CP123759.1"/>
</dbReference>
<evidence type="ECO:0000313" key="23">
    <source>
        <dbReference type="Proteomes" id="UP001231859"/>
    </source>
</evidence>
<keyword evidence="23" id="KW-1185">Reference proteome</keyword>
<dbReference type="EMBL" id="CP123759">
    <property type="protein sequence ID" value="WGO84622.1"/>
    <property type="molecule type" value="Genomic_DNA"/>
</dbReference>
<keyword evidence="11" id="KW-0378">Hydrolase</keyword>
<feature type="domain" description="Peptidase C80" evidence="21">
    <location>
        <begin position="394"/>
        <end position="570"/>
    </location>
</feature>
<keyword evidence="18" id="KW-0472">Membrane</keyword>
<keyword evidence="17" id="KW-0446">Lipid-binding</keyword>
<keyword evidence="14" id="KW-0460">Magnesium</keyword>
<evidence type="ECO:0000256" key="20">
    <source>
        <dbReference type="ARBA" id="ARBA00023586"/>
    </source>
</evidence>
<dbReference type="CDD" id="cd20500">
    <property type="entry name" value="Peptidase_C80"/>
    <property type="match status" value="1"/>
</dbReference>
<gene>
    <name evidence="22" type="ORF">QG404_07065</name>
</gene>
<evidence type="ECO:0000256" key="7">
    <source>
        <dbReference type="ARBA" id="ARBA00022670"/>
    </source>
</evidence>
<keyword evidence="10" id="KW-0677">Repeat</keyword>
<evidence type="ECO:0000256" key="1">
    <source>
        <dbReference type="ARBA" id="ARBA00001946"/>
    </source>
</evidence>
<evidence type="ECO:0000256" key="13">
    <source>
        <dbReference type="ARBA" id="ARBA00022813"/>
    </source>
</evidence>
<evidence type="ECO:0000256" key="16">
    <source>
        <dbReference type="ARBA" id="ARBA00023026"/>
    </source>
</evidence>
<keyword evidence="4" id="KW-1032">Host cell membrane</keyword>
<keyword evidence="15" id="KW-1043">Host membrane</keyword>
<accession>A0ABY8P5X8</accession>
<keyword evidence="8" id="KW-0808">Transferase</keyword>
<evidence type="ECO:0000256" key="15">
    <source>
        <dbReference type="ARBA" id="ARBA00022870"/>
    </source>
</evidence>
<evidence type="ECO:0000256" key="17">
    <source>
        <dbReference type="ARBA" id="ARBA00023121"/>
    </source>
</evidence>
<keyword evidence="7" id="KW-0645">Protease</keyword>
<evidence type="ECO:0000256" key="8">
    <source>
        <dbReference type="ARBA" id="ARBA00022679"/>
    </source>
</evidence>
<sequence>MNLIFIDLIGRQRLSFDLYEMANYHPSYYMWPTINQSENMHDYFARVVEFESKKNPQFIERFWFKELIIETQRRINIQDNDLANFKITVHRIYLELKKKYLTGYINYYNDRGLKININEGNGIFNDIKFEEFIDKYIDKDDVSNNRYLEFSSENHMMAIVIDKNEKTGLLKYAFFDPNYGIIYFNEREEFKKFLIYIVKERTDIYNFLTYDKNFYITSIIELENSDVINKRNIFPIIDRDLVNITTTKILCEKQSVFYLSNNIKLLFKQFNAEIGNTDMILIDDSENYKSIKLNINSLNSDQILEIITEQYENILKLKYDNINLTINNNKCLVSKINYGGDKELVTEFMLESIPVDILQMHNDESLGSNDAIAFDAWWDPKINPEKIPSHTGAERKRLAETNYRHNVIIQLEGDEIVSRSVAYLIGKHPDLTTVIQYDLEHDRYRVAYGDINKVAGERTRWFLIGHGRIDRITKKRTFARKTTQYIVAKLKELKQNEFNNSEPEKIVLLGCKLGQVRIEDNFALDISQQLWHEGFSSTITAYTKDLHICHNGRRIVYLNEYESSRKDARYYKTIFNKEMSPMGIQINHEILINYILREINLGNISLDSDIIKNSDYVKQYFYLPNGKLDIDLLKLVALDSRAYHIFVDYLYETRAIYGGFNVNGLIEKLYNQKIFDTPLWKTVNHEAIRQNLYKVDKNGVKKIIFRFSDQKKYRQQAELIASENPVDNFIFQVDKHSKTIILEYGQLDKLKNITVDKWILLGNIQLEDANFLFENMTVENLVDVMDNIHKQHLLTIPEEICFFNKKALGKLSNPYDVSAIASQLAIKLVQKNINTNVTTYQINLDPFPIPSTDGVAEYFHLIKDNQLTKFRYNQTTKQLFYNDFNITHALLMDIAKGNIDIDSDFENYLFYLNKYLFDPDGNLRTGRVKKISYDPIISRKVNNYFLNNIDQLPNASEQWQKIFSINDNVALNVKVSNINTLLESIYFRPETVNYLSDYSKSLLTELYSRTDGSLDIGSLMLLINDPQQLNQLHVSLAELTAIDERSGLHQLPLKESLIRSQQWHQYYFNNILSLIKITQENPNVTIKPLLHAFYFEKNINLGKYIGLFYALTSNNTNDLNRVWQYHRDLIEISSKRKLSISEQQFLNNFNELVDLTVYIADDKGILVDQQKLTFSASLASEPIG</sequence>
<comment type="cofactor">
    <cofactor evidence="1">
        <name>Mg(2+)</name>
        <dbReference type="ChEBI" id="CHEBI:18420"/>
    </cofactor>
</comment>
<evidence type="ECO:0000256" key="2">
    <source>
        <dbReference type="ARBA" id="ARBA00004165"/>
    </source>
</evidence>
<evidence type="ECO:0000256" key="10">
    <source>
        <dbReference type="ARBA" id="ARBA00022737"/>
    </source>
</evidence>
<keyword evidence="13" id="KW-0068">Autocatalytic cleavage</keyword>
<evidence type="ECO:0000256" key="5">
    <source>
        <dbReference type="ARBA" id="ARBA00022525"/>
    </source>
</evidence>
<dbReference type="Pfam" id="PF11713">
    <property type="entry name" value="Peptidase_C80"/>
    <property type="match status" value="1"/>
</dbReference>
<keyword evidence="9" id="KW-0479">Metal-binding</keyword>
<evidence type="ECO:0000256" key="12">
    <source>
        <dbReference type="ARBA" id="ARBA00022807"/>
    </source>
</evidence>
<reference evidence="22 23" key="1">
    <citation type="submission" date="2023-04" db="EMBL/GenBank/DDBJ databases">
        <title>Genome dynamics across the evolutionary transition to endosymbiosis.</title>
        <authorList>
            <person name="Siozios S."/>
            <person name="Nadal-Jimenez P."/>
            <person name="Azagi T."/>
            <person name="Sprong H."/>
            <person name="Frost C.L."/>
            <person name="Parratt S.R."/>
            <person name="Taylor G."/>
            <person name="Brettell L."/>
            <person name="Lew K.C."/>
            <person name="Croft L."/>
            <person name="King K.C."/>
            <person name="Brockhurst M.A."/>
            <person name="Hypsa V."/>
            <person name="Novakova E."/>
            <person name="Darby A.C."/>
            <person name="Hurst G.D.D."/>
        </authorList>
    </citation>
    <scope>NUCLEOTIDE SEQUENCE [LARGE SCALE GENOMIC DNA]</scope>
    <source>
        <strain evidence="23">aApi_AU</strain>
    </source>
</reference>
<proteinExistence type="predicted"/>
<evidence type="ECO:0000256" key="9">
    <source>
        <dbReference type="ARBA" id="ARBA00022723"/>
    </source>
</evidence>
<evidence type="ECO:0000256" key="6">
    <source>
        <dbReference type="ARBA" id="ARBA00022656"/>
    </source>
</evidence>
<protein>
    <submittedName>
        <fullName evidence="22">C80 family cysteine peptidase</fullName>
    </submittedName>
</protein>
<keyword evidence="19" id="KW-1035">Host cytoplasm</keyword>
<evidence type="ECO:0000259" key="21">
    <source>
        <dbReference type="PROSITE" id="PS51771"/>
    </source>
</evidence>
<dbReference type="PROSITE" id="PS51771">
    <property type="entry name" value="CGT_MARTX_CPD"/>
    <property type="match status" value="1"/>
</dbReference>
<keyword evidence="5" id="KW-0964">Secreted</keyword>
<comment type="subcellular location">
    <subcellularLocation>
        <location evidence="2">Host cell membrane</location>
    </subcellularLocation>
    <subcellularLocation>
        <location evidence="20">Host cytoplasm</location>
        <location evidence="20">Host cytosol</location>
    </subcellularLocation>
    <subcellularLocation>
        <location evidence="3">Secreted</location>
    </subcellularLocation>
</comment>
<name>A0ABY8P5X8_9GAMM</name>
<evidence type="ECO:0000256" key="4">
    <source>
        <dbReference type="ARBA" id="ARBA00022511"/>
    </source>
</evidence>
<evidence type="ECO:0000256" key="14">
    <source>
        <dbReference type="ARBA" id="ARBA00022842"/>
    </source>
</evidence>
<evidence type="ECO:0000256" key="3">
    <source>
        <dbReference type="ARBA" id="ARBA00004613"/>
    </source>
</evidence>
<keyword evidence="6" id="KW-0800">Toxin</keyword>
<keyword evidence="16" id="KW-0843">Virulence</keyword>
<dbReference type="Proteomes" id="UP001231859">
    <property type="component" value="Chromosome"/>
</dbReference>
<evidence type="ECO:0000313" key="22">
    <source>
        <dbReference type="EMBL" id="WGO84622.1"/>
    </source>
</evidence>
<dbReference type="Gene3D" id="3.40.50.11050">
    <property type="match status" value="2"/>
</dbReference>
<evidence type="ECO:0000256" key="11">
    <source>
        <dbReference type="ARBA" id="ARBA00022801"/>
    </source>
</evidence>
<dbReference type="InterPro" id="IPR020974">
    <property type="entry name" value="CPD_dom"/>
</dbReference>
<evidence type="ECO:0000256" key="18">
    <source>
        <dbReference type="ARBA" id="ARBA00023136"/>
    </source>
</evidence>
<evidence type="ECO:0000256" key="19">
    <source>
        <dbReference type="ARBA" id="ARBA00023200"/>
    </source>
</evidence>